<evidence type="ECO:0000313" key="5">
    <source>
        <dbReference type="EMBL" id="AFP87522.1"/>
    </source>
</evidence>
<evidence type="ECO:0000256" key="2">
    <source>
        <dbReference type="ARBA" id="ARBA00038396"/>
    </source>
</evidence>
<feature type="compositionally biased region" description="Polar residues" evidence="3">
    <location>
        <begin position="562"/>
        <end position="572"/>
    </location>
</feature>
<keyword evidence="1" id="KW-0560">Oxidoreductase</keyword>
<accession>J7H554</accession>
<proteinExistence type="inferred from homology"/>
<reference evidence="5" key="1">
    <citation type="journal article" date="2012" name="J. Am. Chem. Soc.">
        <title>Flavoenzyme-catalyzed atropo-selective n,c-bipyrrole homocoupling in marinopyrrole biosynthesis.</title>
        <authorList>
            <person name="Yamanaka K."/>
            <person name="Ryan K.S."/>
            <person name="Gulder T.A."/>
            <person name="Hughes C.C."/>
            <person name="Moore B.S."/>
        </authorList>
    </citation>
    <scope>NUCLEOTIDE SEQUENCE</scope>
    <source>
        <strain evidence="5">CNQ-418</strain>
    </source>
</reference>
<dbReference type="PANTHER" id="PTHR43747">
    <property type="entry name" value="FAD-BINDING PROTEIN"/>
    <property type="match status" value="1"/>
</dbReference>
<keyword evidence="4" id="KW-0472">Membrane</keyword>
<evidence type="ECO:0000256" key="4">
    <source>
        <dbReference type="SAM" id="Phobius"/>
    </source>
</evidence>
<organism evidence="5">
    <name type="scientific">Streptomyces sp. CNQ-418</name>
    <dbReference type="NCBI Taxonomy" id="467194"/>
    <lineage>
        <taxon>Bacteria</taxon>
        <taxon>Bacillati</taxon>
        <taxon>Actinomycetota</taxon>
        <taxon>Actinomycetes</taxon>
        <taxon>Kitasatosporales</taxon>
        <taxon>Streptomycetaceae</taxon>
        <taxon>Streptomyces</taxon>
    </lineage>
</organism>
<name>J7H554_9ACTN</name>
<evidence type="ECO:0000256" key="1">
    <source>
        <dbReference type="ARBA" id="ARBA00023002"/>
    </source>
</evidence>
<feature type="region of interest" description="Disordered" evidence="3">
    <location>
        <begin position="550"/>
        <end position="584"/>
    </location>
</feature>
<protein>
    <submittedName>
        <fullName evidence="5">FADH2-dependent halogenase</fullName>
    </submittedName>
</protein>
<dbReference type="InterPro" id="IPR050816">
    <property type="entry name" value="Flavin-dep_Halogenase_NPB"/>
</dbReference>
<dbReference type="GO" id="GO:0016491">
    <property type="term" value="F:oxidoreductase activity"/>
    <property type="evidence" value="ECO:0007669"/>
    <property type="project" value="UniProtKB-KW"/>
</dbReference>
<evidence type="ECO:0000256" key="3">
    <source>
        <dbReference type="SAM" id="MobiDB-lite"/>
    </source>
</evidence>
<dbReference type="PANTHER" id="PTHR43747:SF5">
    <property type="entry name" value="FAD-BINDING DOMAIN-CONTAINING PROTEIN"/>
    <property type="match status" value="1"/>
</dbReference>
<comment type="similarity">
    <text evidence="2">Belongs to the flavin-dependent halogenase family. Bacterial tryptophan halogenase subfamily.</text>
</comment>
<dbReference type="Gene3D" id="3.50.50.60">
    <property type="entry name" value="FAD/NAD(P)-binding domain"/>
    <property type="match status" value="1"/>
</dbReference>
<gene>
    <name evidence="5" type="primary">mpy5</name>
</gene>
<dbReference type="EMBL" id="JX157625">
    <property type="protein sequence ID" value="AFP87522.1"/>
    <property type="molecule type" value="Genomic_DNA"/>
</dbReference>
<dbReference type="InterPro" id="IPR036188">
    <property type="entry name" value="FAD/NAD-bd_sf"/>
</dbReference>
<feature type="transmembrane region" description="Helical" evidence="4">
    <location>
        <begin position="21"/>
        <end position="40"/>
    </location>
</feature>
<sequence>MPAKKTRKATRGRPAAPRETYDVAVLGAHLSGGLLAAILAHRGARVVLVDTPDDHAGTPGETTVPYTSEVFALLASRFDIPEIATFAHFTDLPDEVRTSSGVKRSLGFLYHERGHEQDPRKSVQFNVPGEHTEWHLYRPTVDAYARRIAATYGAERDPAGAPLRAVSLHDEGVDLTLEGDRELTARYVVDASGPDSPLLAAAGVSGVPSDSPHLPLRSRLLSAHLTGVRPYEQVAAQSRYQNTTDWSLGSFHHVFDGGWIEVVDFANHSASQNRHTSVTVSVCPTKFADLPDDPEAAFRALIARFPSVAGQFATASVVGSWTHAPAWQWRAERTFGRRWLAIDRAAVRAEEVLARDVTVSMELVHATAVGLLRVLRDPDVEQREFERIATYQDRLTEYNDQLQQGLRTASGHFQLLNAYLRVWLLWQILADLALKRARLECGDGPGQSWDAVEEFDSALWFRTPEGLGRALRHTFDQLAKVRRQDTREVTAAREIFAWLSRERFVPPLYRFADPKATVYKFTAWRRVLMLLWVKTLAPADFQRLLTRDNVTGRRDDAPPTATPTRSDTSSAVSDRAQPRTGVSA</sequence>
<dbReference type="AlphaFoldDB" id="J7H554"/>
<keyword evidence="4" id="KW-1133">Transmembrane helix</keyword>
<dbReference type="SUPFAM" id="SSF51905">
    <property type="entry name" value="FAD/NAD(P)-binding domain"/>
    <property type="match status" value="1"/>
</dbReference>
<keyword evidence="4" id="KW-0812">Transmembrane</keyword>